<evidence type="ECO:0000313" key="2">
    <source>
        <dbReference type="EMBL" id="CAH0386544.1"/>
    </source>
</evidence>
<dbReference type="EMBL" id="OU963864">
    <property type="protein sequence ID" value="CAH0386544.1"/>
    <property type="molecule type" value="Genomic_DNA"/>
</dbReference>
<keyword evidence="3" id="KW-1185">Reference proteome</keyword>
<gene>
    <name evidence="2" type="ORF">BEMITA_LOCUS5644</name>
</gene>
<name>A0A9P0A689_BEMTA</name>
<feature type="region of interest" description="Disordered" evidence="1">
    <location>
        <begin position="330"/>
        <end position="353"/>
    </location>
</feature>
<protein>
    <submittedName>
        <fullName evidence="2">Uncharacterized protein</fullName>
    </submittedName>
</protein>
<organism evidence="2 3">
    <name type="scientific">Bemisia tabaci</name>
    <name type="common">Sweetpotato whitefly</name>
    <name type="synonym">Aleurodes tabaci</name>
    <dbReference type="NCBI Taxonomy" id="7038"/>
    <lineage>
        <taxon>Eukaryota</taxon>
        <taxon>Metazoa</taxon>
        <taxon>Ecdysozoa</taxon>
        <taxon>Arthropoda</taxon>
        <taxon>Hexapoda</taxon>
        <taxon>Insecta</taxon>
        <taxon>Pterygota</taxon>
        <taxon>Neoptera</taxon>
        <taxon>Paraneoptera</taxon>
        <taxon>Hemiptera</taxon>
        <taxon>Sternorrhyncha</taxon>
        <taxon>Aleyrodoidea</taxon>
        <taxon>Aleyrodidae</taxon>
        <taxon>Aleyrodinae</taxon>
        <taxon>Bemisia</taxon>
    </lineage>
</organism>
<sequence>MSLEKKDRAGSRDTGKKYTLKSWHYPNLVDDMGQFIVKVPQQRASRVSNQIFWGTTTIHRSTNTIYWECQNLTKTPTSFFRGKDGFIRSDSNDFIMQLMRLTDPRSQPRHWFFAVSDTELWHIVKESYILPQRGFVDILPSVQQRISGRRVCVVHPKVPGRPLTGRAGARLARRMWRMPVPFETFSCNCHHWADYMAHGRTYGDVYTWHYLPANNACPVHQPFDATTDISSPGFKLAIKDKYGHLQSIEWPHGLSNEQLAQEVKQRRVFSSKVTDELATLRETWATKVRPFLPAKIPPSSIPPFMSKSSTGLSFFSRGGSGFSRLSSFRRLSRKNSKSSSNGHAKEISVGGPN</sequence>
<accession>A0A9P0A689</accession>
<reference evidence="2" key="1">
    <citation type="submission" date="2021-12" db="EMBL/GenBank/DDBJ databases">
        <authorList>
            <person name="King R."/>
        </authorList>
    </citation>
    <scope>NUCLEOTIDE SEQUENCE</scope>
</reference>
<dbReference type="AlphaFoldDB" id="A0A9P0A689"/>
<dbReference type="Proteomes" id="UP001152759">
    <property type="component" value="Chromosome 3"/>
</dbReference>
<proteinExistence type="predicted"/>
<evidence type="ECO:0000313" key="3">
    <source>
        <dbReference type="Proteomes" id="UP001152759"/>
    </source>
</evidence>
<evidence type="ECO:0000256" key="1">
    <source>
        <dbReference type="SAM" id="MobiDB-lite"/>
    </source>
</evidence>